<gene>
    <name evidence="1" type="ORF">FF38_02582</name>
</gene>
<evidence type="ECO:0000313" key="1">
    <source>
        <dbReference type="EMBL" id="KNC29614.1"/>
    </source>
</evidence>
<proteinExistence type="predicted"/>
<accession>A0A0L0CDQ1</accession>
<sequence length="80" mass="8380">MDMDIFRTIVPPVLGFVEEAAIAAKLATAPPTLRDTNNVECQCDDGPAAAALGIAVQALVGQNVVLTGLLIAFEEFPVRV</sequence>
<dbReference type="EMBL" id="JRES01000646">
    <property type="protein sequence ID" value="KNC29614.1"/>
    <property type="molecule type" value="Genomic_DNA"/>
</dbReference>
<dbReference type="AlphaFoldDB" id="A0A0L0CDQ1"/>
<protein>
    <submittedName>
        <fullName evidence="1">Uncharacterized protein</fullName>
    </submittedName>
</protein>
<reference evidence="1 2" key="1">
    <citation type="journal article" date="2015" name="Nat. Commun.">
        <title>Lucilia cuprina genome unlocks parasitic fly biology to underpin future interventions.</title>
        <authorList>
            <person name="Anstead C.A."/>
            <person name="Korhonen P.K."/>
            <person name="Young N.D."/>
            <person name="Hall R.S."/>
            <person name="Jex A.R."/>
            <person name="Murali S.C."/>
            <person name="Hughes D.S."/>
            <person name="Lee S.F."/>
            <person name="Perry T."/>
            <person name="Stroehlein A.J."/>
            <person name="Ansell B.R."/>
            <person name="Breugelmans B."/>
            <person name="Hofmann A."/>
            <person name="Qu J."/>
            <person name="Dugan S."/>
            <person name="Lee S.L."/>
            <person name="Chao H."/>
            <person name="Dinh H."/>
            <person name="Han Y."/>
            <person name="Doddapaneni H.V."/>
            <person name="Worley K.C."/>
            <person name="Muzny D.M."/>
            <person name="Ioannidis P."/>
            <person name="Waterhouse R.M."/>
            <person name="Zdobnov E.M."/>
            <person name="James P.J."/>
            <person name="Bagnall N.H."/>
            <person name="Kotze A.C."/>
            <person name="Gibbs R.A."/>
            <person name="Richards S."/>
            <person name="Batterham P."/>
            <person name="Gasser R.B."/>
        </authorList>
    </citation>
    <scope>NUCLEOTIDE SEQUENCE [LARGE SCALE GENOMIC DNA]</scope>
    <source>
        <strain evidence="1 2">LS</strain>
        <tissue evidence="1">Full body</tissue>
    </source>
</reference>
<evidence type="ECO:0000313" key="2">
    <source>
        <dbReference type="Proteomes" id="UP000037069"/>
    </source>
</evidence>
<organism evidence="1 2">
    <name type="scientific">Lucilia cuprina</name>
    <name type="common">Green bottle fly</name>
    <name type="synonym">Australian sheep blowfly</name>
    <dbReference type="NCBI Taxonomy" id="7375"/>
    <lineage>
        <taxon>Eukaryota</taxon>
        <taxon>Metazoa</taxon>
        <taxon>Ecdysozoa</taxon>
        <taxon>Arthropoda</taxon>
        <taxon>Hexapoda</taxon>
        <taxon>Insecta</taxon>
        <taxon>Pterygota</taxon>
        <taxon>Neoptera</taxon>
        <taxon>Endopterygota</taxon>
        <taxon>Diptera</taxon>
        <taxon>Brachycera</taxon>
        <taxon>Muscomorpha</taxon>
        <taxon>Oestroidea</taxon>
        <taxon>Calliphoridae</taxon>
        <taxon>Luciliinae</taxon>
        <taxon>Lucilia</taxon>
    </lineage>
</organism>
<comment type="caution">
    <text evidence="1">The sequence shown here is derived from an EMBL/GenBank/DDBJ whole genome shotgun (WGS) entry which is preliminary data.</text>
</comment>
<name>A0A0L0CDQ1_LUCCU</name>
<keyword evidence="2" id="KW-1185">Reference proteome</keyword>
<dbReference type="Proteomes" id="UP000037069">
    <property type="component" value="Unassembled WGS sequence"/>
</dbReference>